<reference evidence="2 3" key="1">
    <citation type="journal article" date="2024" name="IMA Fungus">
        <title>IMA Genome - F19 : A genome assembly and annotation guide to empower mycologists, including annotated draft genome sequences of Ceratocystis pirilliformis, Diaporthe australafricana, Fusarium ophioides, Paecilomyces lecythidis, and Sporothrix stenoceras.</title>
        <authorList>
            <person name="Aylward J."/>
            <person name="Wilson A.M."/>
            <person name="Visagie C.M."/>
            <person name="Spraker J."/>
            <person name="Barnes I."/>
            <person name="Buitendag C."/>
            <person name="Ceriani C."/>
            <person name="Del Mar Angel L."/>
            <person name="du Plessis D."/>
            <person name="Fuchs T."/>
            <person name="Gasser K."/>
            <person name="Kramer D."/>
            <person name="Li W."/>
            <person name="Munsamy K."/>
            <person name="Piso A."/>
            <person name="Price J.L."/>
            <person name="Sonnekus B."/>
            <person name="Thomas C."/>
            <person name="van der Nest A."/>
            <person name="van Dijk A."/>
            <person name="van Heerden A."/>
            <person name="van Vuuren N."/>
            <person name="Yilmaz N."/>
            <person name="Duong T.A."/>
            <person name="van der Merwe N.A."/>
            <person name="Wingfield M.J."/>
            <person name="Wingfield B.D."/>
        </authorList>
    </citation>
    <scope>NUCLEOTIDE SEQUENCE [LARGE SCALE GENOMIC DNA]</scope>
    <source>
        <strain evidence="2 3">CMW 18300</strain>
    </source>
</reference>
<feature type="region of interest" description="Disordered" evidence="1">
    <location>
        <begin position="1"/>
        <end position="36"/>
    </location>
</feature>
<accession>A0ABR3X0C2</accession>
<proteinExistence type="predicted"/>
<comment type="caution">
    <text evidence="2">The sequence shown here is derived from an EMBL/GenBank/DDBJ whole genome shotgun (WGS) entry which is preliminary data.</text>
</comment>
<dbReference type="EMBL" id="JAWRVE010000042">
    <property type="protein sequence ID" value="KAL1869141.1"/>
    <property type="molecule type" value="Genomic_DNA"/>
</dbReference>
<evidence type="ECO:0000313" key="2">
    <source>
        <dbReference type="EMBL" id="KAL1869141.1"/>
    </source>
</evidence>
<protein>
    <submittedName>
        <fullName evidence="2">Uncharacterized protein</fullName>
    </submittedName>
</protein>
<evidence type="ECO:0000256" key="1">
    <source>
        <dbReference type="SAM" id="MobiDB-lite"/>
    </source>
</evidence>
<evidence type="ECO:0000313" key="3">
    <source>
        <dbReference type="Proteomes" id="UP001583177"/>
    </source>
</evidence>
<organism evidence="2 3">
    <name type="scientific">Diaporthe australafricana</name>
    <dbReference type="NCBI Taxonomy" id="127596"/>
    <lineage>
        <taxon>Eukaryota</taxon>
        <taxon>Fungi</taxon>
        <taxon>Dikarya</taxon>
        <taxon>Ascomycota</taxon>
        <taxon>Pezizomycotina</taxon>
        <taxon>Sordariomycetes</taxon>
        <taxon>Sordariomycetidae</taxon>
        <taxon>Diaporthales</taxon>
        <taxon>Diaporthaceae</taxon>
        <taxon>Diaporthe</taxon>
    </lineage>
</organism>
<keyword evidence="3" id="KW-1185">Reference proteome</keyword>
<gene>
    <name evidence="2" type="ORF">Daus18300_005678</name>
</gene>
<name>A0ABR3X0C2_9PEZI</name>
<dbReference type="Proteomes" id="UP001583177">
    <property type="component" value="Unassembled WGS sequence"/>
</dbReference>
<sequence length="312" mass="34821">MERWAQLPQLEDDSSPPASVADDDDLTPSDHKKRQKYGAIVLLPGKQPIRSKTEMTSEMKENLRDLMRKVKTIHYGGTDNDTVPSVFDVNFLTRGMFAKGCITGKAHQMCGKGNLKPKINDVGAQVGKASIGKTASTAPVAPKKKTSIPKAKAHKFKKMALEGATEPHSRARQAQQPVHIGCQEAMEGGVVTFKYYDADHKILPRNAEKFVTVNATLENLANAKGLSMQLHDGFKMQRCREYNLRVAIYLARNRLTHWANGNDVASRPGDKDMELFVPYQLMRNLAYHDPVVMAKCKETPIPGLWVHMTHLF</sequence>